<gene>
    <name evidence="1" type="ORF">C9994_11110</name>
</gene>
<reference evidence="1 2" key="1">
    <citation type="submission" date="2018-03" db="EMBL/GenBank/DDBJ databases">
        <title>Cross-interface Injection: A General Nanoliter Liquid Handling Method Applied to Single Cells Genome Amplification Automated Nanoliter Liquid Handling Applied to Single Cell Multiple Displacement Amplification.</title>
        <authorList>
            <person name="Yun J."/>
            <person name="Xu P."/>
            <person name="Xu J."/>
            <person name="Dai X."/>
            <person name="Wang Y."/>
            <person name="Zheng X."/>
            <person name="Cao C."/>
            <person name="Yi Q."/>
            <person name="Zhu Y."/>
            <person name="Wang L."/>
            <person name="Dong Z."/>
            <person name="Huang Y."/>
            <person name="Huang L."/>
            <person name="Du W."/>
        </authorList>
    </citation>
    <scope>NUCLEOTIDE SEQUENCE [LARGE SCALE GENOMIC DNA]</scope>
    <source>
        <strain evidence="1 2">Z-D1-2</strain>
    </source>
</reference>
<dbReference type="AlphaFoldDB" id="A0A2T4DP92"/>
<organism evidence="1 2">
    <name type="scientific">Marivirga lumbricoides</name>
    <dbReference type="NCBI Taxonomy" id="1046115"/>
    <lineage>
        <taxon>Bacteria</taxon>
        <taxon>Pseudomonadati</taxon>
        <taxon>Bacteroidota</taxon>
        <taxon>Cytophagia</taxon>
        <taxon>Cytophagales</taxon>
        <taxon>Marivirgaceae</taxon>
        <taxon>Marivirga</taxon>
    </lineage>
</organism>
<accession>A0A2T4DP92</accession>
<evidence type="ECO:0000313" key="2">
    <source>
        <dbReference type="Proteomes" id="UP000240608"/>
    </source>
</evidence>
<comment type="caution">
    <text evidence="1">The sequence shown here is derived from an EMBL/GenBank/DDBJ whole genome shotgun (WGS) entry which is preliminary data.</text>
</comment>
<sequence>MVHSGGSAFFLDGQVDVNSHWMGVEERNFIQQFLEFYNSEVLVEKEFDYEEFFDFYHGLQKREIKSESFEVFANTFRETNNSNTDNINLLSRFHNSFNQLLGGLLTKWPKPVHLAKPYTKYAEFLSLIELLKEEYDIIHIHTLNHDLLLEELSHSDAMVGDFCDGYDLIGTPFFGKYKEIYPVRLRYFANRFDEKIRLYKLHGSIDSYIYNFQNTEYISIKTLPGIDTTTLSKEFLNEKGETEVDRCWWNYYPDFLSGTTEKIERYRDIHYYQKIFNHFENNLKNSKRLITIGYGLGDSKINEFIEDNLLSDPSRKALIIDPKRNESSIYGYESVEYYGNDLGVSDIDLSRIAEFIK</sequence>
<evidence type="ECO:0000313" key="1">
    <source>
        <dbReference type="EMBL" id="PTB95558.1"/>
    </source>
</evidence>
<dbReference type="EMBL" id="PYVU01000105">
    <property type="protein sequence ID" value="PTB95558.1"/>
    <property type="molecule type" value="Genomic_DNA"/>
</dbReference>
<protein>
    <submittedName>
        <fullName evidence="1">Uncharacterized protein</fullName>
    </submittedName>
</protein>
<dbReference type="Pfam" id="PF13289">
    <property type="entry name" value="SIR2_2"/>
    <property type="match status" value="1"/>
</dbReference>
<name>A0A2T4DP92_9BACT</name>
<dbReference type="Proteomes" id="UP000240608">
    <property type="component" value="Unassembled WGS sequence"/>
</dbReference>
<proteinExistence type="predicted"/>